<sequence length="79" mass="8374">MPKLDGTGPMGQGAGSGRGMGSCGNSTGTRRGCCGGYGQGRRRFISPKNELSALEDEERMLLEDLEVIKAEKEALKAQK</sequence>
<name>A0A2M6W4P7_9BACT</name>
<gene>
    <name evidence="3" type="ORF">COU31_01155</name>
</gene>
<keyword evidence="1" id="KW-0175">Coiled coil</keyword>
<dbReference type="AlphaFoldDB" id="A0A2M6W4P7"/>
<evidence type="ECO:0000313" key="4">
    <source>
        <dbReference type="Proteomes" id="UP000231183"/>
    </source>
</evidence>
<dbReference type="InterPro" id="IPR035205">
    <property type="entry name" value="DUF5320"/>
</dbReference>
<feature type="region of interest" description="Disordered" evidence="2">
    <location>
        <begin position="1"/>
        <end position="31"/>
    </location>
</feature>
<feature type="compositionally biased region" description="Gly residues" evidence="2">
    <location>
        <begin position="8"/>
        <end position="22"/>
    </location>
</feature>
<protein>
    <recommendedName>
        <fullName evidence="5">Cytoplasmic protein</fullName>
    </recommendedName>
</protein>
<accession>A0A2M6W4P7</accession>
<evidence type="ECO:0000313" key="3">
    <source>
        <dbReference type="EMBL" id="PIT87763.1"/>
    </source>
</evidence>
<evidence type="ECO:0008006" key="5">
    <source>
        <dbReference type="Google" id="ProtNLM"/>
    </source>
</evidence>
<comment type="caution">
    <text evidence="3">The sequence shown here is derived from an EMBL/GenBank/DDBJ whole genome shotgun (WGS) entry which is preliminary data.</text>
</comment>
<feature type="coiled-coil region" evidence="1">
    <location>
        <begin position="51"/>
        <end position="78"/>
    </location>
</feature>
<evidence type="ECO:0000256" key="1">
    <source>
        <dbReference type="SAM" id="Coils"/>
    </source>
</evidence>
<dbReference type="EMBL" id="PFBX01000007">
    <property type="protein sequence ID" value="PIT87763.1"/>
    <property type="molecule type" value="Genomic_DNA"/>
</dbReference>
<organism evidence="3 4">
    <name type="scientific">Candidatus Magasanikbacteria bacterium CG10_big_fil_rev_8_21_14_0_10_40_10</name>
    <dbReference type="NCBI Taxonomy" id="1974648"/>
    <lineage>
        <taxon>Bacteria</taxon>
        <taxon>Candidatus Magasanikiibacteriota</taxon>
    </lineage>
</organism>
<evidence type="ECO:0000256" key="2">
    <source>
        <dbReference type="SAM" id="MobiDB-lite"/>
    </source>
</evidence>
<dbReference type="Proteomes" id="UP000231183">
    <property type="component" value="Unassembled WGS sequence"/>
</dbReference>
<dbReference type="Pfam" id="PF17253">
    <property type="entry name" value="DUF5320"/>
    <property type="match status" value="1"/>
</dbReference>
<proteinExistence type="predicted"/>
<reference evidence="4" key="1">
    <citation type="submission" date="2017-09" db="EMBL/GenBank/DDBJ databases">
        <title>Depth-based differentiation of microbial function through sediment-hosted aquifers and enrichment of novel symbionts in the deep terrestrial subsurface.</title>
        <authorList>
            <person name="Probst A.J."/>
            <person name="Ladd B."/>
            <person name="Jarett J.K."/>
            <person name="Geller-Mcgrath D.E."/>
            <person name="Sieber C.M.K."/>
            <person name="Emerson J.B."/>
            <person name="Anantharaman K."/>
            <person name="Thomas B.C."/>
            <person name="Malmstrom R."/>
            <person name="Stieglmeier M."/>
            <person name="Klingl A."/>
            <person name="Woyke T."/>
            <person name="Ryan C.M."/>
            <person name="Banfield J.F."/>
        </authorList>
    </citation>
    <scope>NUCLEOTIDE SEQUENCE [LARGE SCALE GENOMIC DNA]</scope>
</reference>